<dbReference type="GO" id="GO:0070492">
    <property type="term" value="F:oligosaccharide binding"/>
    <property type="evidence" value="ECO:0007669"/>
    <property type="project" value="TreeGrafter"/>
</dbReference>
<dbReference type="Gene3D" id="2.60.120.1000">
    <property type="match status" value="1"/>
</dbReference>
<name>A0A6P8J3F5_ACTTE</name>
<dbReference type="KEGG" id="aten:116306591"/>
<dbReference type="GO" id="GO:0005581">
    <property type="term" value="C:collagen trimer"/>
    <property type="evidence" value="ECO:0007669"/>
    <property type="project" value="UniProtKB-KW"/>
</dbReference>
<feature type="transmembrane region" description="Helical" evidence="5">
    <location>
        <begin position="7"/>
        <end position="26"/>
    </location>
</feature>
<dbReference type="SUPFAM" id="SSF57414">
    <property type="entry name" value="Hairpin loop containing domain-like"/>
    <property type="match status" value="1"/>
</dbReference>
<gene>
    <name evidence="8" type="primary">LOC116306591</name>
</gene>
<sequence length="351" mass="38445">MELKFSLSNIVALILLITVMVMEFHISSQQHFFSSDYYPIENSDGYALINSVYKSFSTASFATCLLACETDMTCMSLNFLMSTSTCDLNTQTKESTPGYFIQRHNSIYSINPSGRTILRKGTKGKPAKSCLDVLNSGASAGTGEYWLDPASTGSPIQAYCDMTTNGGGWTVVTKLVQPSNTKLPLHQPSTYEVIKEYNRTDVNVMPMGTAMLDIKNKMGFNQIHFYCRKVSVGRVVSIMTRNNTAGQAVVSFFTNPDVASVRPAACGSFDILPDDTSILSGKCSEWGDTPANEWGASCCMGSMRLPAMACHTSRSHGFEFVVYYSCDNKVPDGSSNAVPPDVNDTWRISVR</sequence>
<keyword evidence="5" id="KW-0472">Membrane</keyword>
<keyword evidence="4" id="KW-1015">Disulfide bond</keyword>
<dbReference type="InterPro" id="IPR000885">
    <property type="entry name" value="Fib_collagen_C"/>
</dbReference>
<keyword evidence="3" id="KW-0176">Collagen</keyword>
<dbReference type="NCBIfam" id="NF040941">
    <property type="entry name" value="GGGWT_bact"/>
    <property type="match status" value="1"/>
</dbReference>
<dbReference type="OrthoDB" id="5946084at2759"/>
<reference evidence="8" key="1">
    <citation type="submission" date="2025-08" db="UniProtKB">
        <authorList>
            <consortium name="RefSeq"/>
        </authorList>
    </citation>
    <scope>IDENTIFICATION</scope>
    <source>
        <tissue evidence="8">Tentacle</tissue>
    </source>
</reference>
<dbReference type="GeneID" id="116306591"/>
<keyword evidence="2" id="KW-0964">Secreted</keyword>
<dbReference type="AlphaFoldDB" id="A0A6P8J3F5"/>
<comment type="subcellular location">
    <subcellularLocation>
        <location evidence="1">Secreted</location>
    </subcellularLocation>
</comment>
<keyword evidence="5" id="KW-0812">Transmembrane</keyword>
<dbReference type="InterPro" id="IPR003609">
    <property type="entry name" value="Pan_app"/>
</dbReference>
<dbReference type="PANTHER" id="PTHR16146">
    <property type="entry name" value="INTELECTIN"/>
    <property type="match status" value="1"/>
</dbReference>
<organism evidence="7 8">
    <name type="scientific">Actinia tenebrosa</name>
    <name type="common">Australian red waratah sea anemone</name>
    <dbReference type="NCBI Taxonomy" id="6105"/>
    <lineage>
        <taxon>Eukaryota</taxon>
        <taxon>Metazoa</taxon>
        <taxon>Cnidaria</taxon>
        <taxon>Anthozoa</taxon>
        <taxon>Hexacorallia</taxon>
        <taxon>Actiniaria</taxon>
        <taxon>Actiniidae</taxon>
        <taxon>Actinia</taxon>
    </lineage>
</organism>
<dbReference type="Pfam" id="PF00024">
    <property type="entry name" value="PAN_1"/>
    <property type="match status" value="1"/>
</dbReference>
<evidence type="ECO:0000256" key="1">
    <source>
        <dbReference type="ARBA" id="ARBA00004613"/>
    </source>
</evidence>
<evidence type="ECO:0000256" key="2">
    <source>
        <dbReference type="ARBA" id="ARBA00022525"/>
    </source>
</evidence>
<evidence type="ECO:0000313" key="7">
    <source>
        <dbReference type="Proteomes" id="UP000515163"/>
    </source>
</evidence>
<evidence type="ECO:0000259" key="6">
    <source>
        <dbReference type="PROSITE" id="PS51406"/>
    </source>
</evidence>
<dbReference type="Gene3D" id="3.50.4.10">
    <property type="entry name" value="Hepatocyte Growth Factor"/>
    <property type="match status" value="1"/>
</dbReference>
<evidence type="ECO:0000256" key="5">
    <source>
        <dbReference type="SAM" id="Phobius"/>
    </source>
</evidence>
<evidence type="ECO:0000313" key="8">
    <source>
        <dbReference type="RefSeq" id="XP_031572538.1"/>
    </source>
</evidence>
<protein>
    <submittedName>
        <fullName evidence="8">Uncharacterized protein LOC116306591</fullName>
    </submittedName>
</protein>
<dbReference type="RefSeq" id="XP_031572538.1">
    <property type="nucleotide sequence ID" value="XM_031716678.1"/>
</dbReference>
<keyword evidence="5" id="KW-1133">Transmembrane helix</keyword>
<dbReference type="GO" id="GO:0005201">
    <property type="term" value="F:extracellular matrix structural constituent"/>
    <property type="evidence" value="ECO:0007669"/>
    <property type="project" value="InterPro"/>
</dbReference>
<accession>A0A6P8J3F5</accession>
<evidence type="ECO:0000256" key="3">
    <source>
        <dbReference type="ARBA" id="ARBA00023119"/>
    </source>
</evidence>
<dbReference type="InterPro" id="IPR002181">
    <property type="entry name" value="Fibrinogen_a/b/g_C_dom"/>
</dbReference>
<dbReference type="GO" id="GO:0005615">
    <property type="term" value="C:extracellular space"/>
    <property type="evidence" value="ECO:0007669"/>
    <property type="project" value="TreeGrafter"/>
</dbReference>
<dbReference type="SUPFAM" id="SSF56496">
    <property type="entry name" value="Fibrinogen C-terminal domain-like"/>
    <property type="match status" value="1"/>
</dbReference>
<dbReference type="InterPro" id="IPR036056">
    <property type="entry name" value="Fibrinogen-like_C"/>
</dbReference>
<dbReference type="Proteomes" id="UP000515163">
    <property type="component" value="Unplaced"/>
</dbReference>
<evidence type="ECO:0000256" key="4">
    <source>
        <dbReference type="ARBA" id="ARBA00023157"/>
    </source>
</evidence>
<dbReference type="PANTHER" id="PTHR16146:SF46">
    <property type="entry name" value="INTELECTIN-1A-RELATED"/>
    <property type="match status" value="1"/>
</dbReference>
<dbReference type="Pfam" id="PF01410">
    <property type="entry name" value="COLFI"/>
    <property type="match status" value="1"/>
</dbReference>
<dbReference type="PROSITE" id="PS51406">
    <property type="entry name" value="FIBRINOGEN_C_2"/>
    <property type="match status" value="1"/>
</dbReference>
<keyword evidence="7" id="KW-1185">Reference proteome</keyword>
<dbReference type="InParanoid" id="A0A6P8J3F5"/>
<feature type="domain" description="Fibrinogen C-terminal" evidence="6">
    <location>
        <begin position="121"/>
        <end position="172"/>
    </location>
</feature>
<proteinExistence type="predicted"/>